<feature type="region of interest" description="Disordered" evidence="5">
    <location>
        <begin position="369"/>
        <end position="399"/>
    </location>
</feature>
<dbReference type="Pfam" id="PF13855">
    <property type="entry name" value="LRR_8"/>
    <property type="match status" value="1"/>
</dbReference>
<dbReference type="SMART" id="SM00364">
    <property type="entry name" value="LRR_BAC"/>
    <property type="match status" value="5"/>
</dbReference>
<dbReference type="SUPFAM" id="SSF52058">
    <property type="entry name" value="L domain-like"/>
    <property type="match status" value="1"/>
</dbReference>
<dbReference type="Ensembl" id="ENSBJAT00000025298.1">
    <property type="protein sequence ID" value="ENSBJAP00000024617.1"/>
    <property type="gene ID" value="ENSBJAG00000015749.1"/>
</dbReference>
<dbReference type="GO" id="GO:0005886">
    <property type="term" value="C:plasma membrane"/>
    <property type="evidence" value="ECO:0007669"/>
    <property type="project" value="TreeGrafter"/>
</dbReference>
<evidence type="ECO:0000256" key="4">
    <source>
        <dbReference type="ARBA" id="ARBA00023180"/>
    </source>
</evidence>
<evidence type="ECO:0000313" key="9">
    <source>
        <dbReference type="Proteomes" id="UP000694555"/>
    </source>
</evidence>
<reference evidence="8" key="1">
    <citation type="submission" date="2025-08" db="UniProtKB">
        <authorList>
            <consortium name="Ensembl"/>
        </authorList>
    </citation>
    <scope>IDENTIFICATION</scope>
</reference>
<evidence type="ECO:0000259" key="7">
    <source>
        <dbReference type="SMART" id="SM00082"/>
    </source>
</evidence>
<dbReference type="SMART" id="SM00082">
    <property type="entry name" value="LRRCT"/>
    <property type="match status" value="1"/>
</dbReference>
<feature type="domain" description="LRRCT" evidence="7">
    <location>
        <begin position="262"/>
        <end position="314"/>
    </location>
</feature>
<accession>A0A8C0HRQ2</accession>
<dbReference type="InterPro" id="IPR032675">
    <property type="entry name" value="LRR_dom_sf"/>
</dbReference>
<evidence type="ECO:0000256" key="1">
    <source>
        <dbReference type="ARBA" id="ARBA00022614"/>
    </source>
</evidence>
<proteinExistence type="predicted"/>
<name>A0A8C0HRQ2_9AVES</name>
<feature type="signal peptide" evidence="6">
    <location>
        <begin position="1"/>
        <end position="29"/>
    </location>
</feature>
<keyword evidence="2 6" id="KW-0732">Signal</keyword>
<evidence type="ECO:0000256" key="5">
    <source>
        <dbReference type="SAM" id="MobiDB-lite"/>
    </source>
</evidence>
<dbReference type="InterPro" id="IPR000483">
    <property type="entry name" value="Cys-rich_flank_reg_C"/>
</dbReference>
<evidence type="ECO:0000256" key="2">
    <source>
        <dbReference type="ARBA" id="ARBA00022729"/>
    </source>
</evidence>
<keyword evidence="1" id="KW-0433">Leucine-rich repeat</keyword>
<dbReference type="PANTHER" id="PTHR24369">
    <property type="entry name" value="ANTIGEN BSP, PUTATIVE-RELATED"/>
    <property type="match status" value="1"/>
</dbReference>
<organism evidence="8 9">
    <name type="scientific">Buteo japonicus</name>
    <dbReference type="NCBI Taxonomy" id="224669"/>
    <lineage>
        <taxon>Eukaryota</taxon>
        <taxon>Metazoa</taxon>
        <taxon>Chordata</taxon>
        <taxon>Craniata</taxon>
        <taxon>Vertebrata</taxon>
        <taxon>Euteleostomi</taxon>
        <taxon>Archelosauria</taxon>
        <taxon>Archosauria</taxon>
        <taxon>Dinosauria</taxon>
        <taxon>Saurischia</taxon>
        <taxon>Theropoda</taxon>
        <taxon>Coelurosauria</taxon>
        <taxon>Aves</taxon>
        <taxon>Neognathae</taxon>
        <taxon>Neoaves</taxon>
        <taxon>Telluraves</taxon>
        <taxon>Accipitrimorphae</taxon>
        <taxon>Accipitriformes</taxon>
        <taxon>Accipitridae</taxon>
        <taxon>Accipitrinae</taxon>
        <taxon>Buteo</taxon>
    </lineage>
</organism>
<dbReference type="AlphaFoldDB" id="A0A8C0HRQ2"/>
<dbReference type="PANTHER" id="PTHR24369:SF213">
    <property type="entry name" value="INSULIN LIKE GROWTH FACTOR BINDING PROTEIN ACID LABILE SUBUNIT"/>
    <property type="match status" value="1"/>
</dbReference>
<keyword evidence="4" id="KW-0325">Glycoprotein</keyword>
<dbReference type="InterPro" id="IPR050541">
    <property type="entry name" value="LRR_TM_domain-containing"/>
</dbReference>
<sequence length="463" mass="49556">LLPGLCPALPAPSWQRWLLLLVGIQLARGQCPEQCQCVRTAQVECSGAGITTVPSPIPANAMTLQIINTRIAELGDASFGNASLLIGLRIEKNNLSRISPGAFQHLLPHLEKLLLDNNFIEVLPPQGFFGLNKLKLLTLSSNHITELPCCLFDTMPHLRELDLGRNSLATLPDGIFVNLTSLGKLILSHNQLAALPRGAFTGLSKLLDLQLDTNQLSALDDEVFASLPNLKTLNLRKNQLESVPRGLLDPLKKLSSVYLSGNPWRCDCNLCYLHSWILGNSEKVKLSTQVSCKSPPHLAGQAVTSLRDDHLTCQATLPLSASFTPSLPFTSTSSQGISMLLSPGALPTAAPTTDTRWHPDTGGGCRCLTRATGSREGEQWPRNAGDPAPDQLETSLDPGHGPLLPAGSGRGFCLHLLPIPGGYLQGASSPWGRRSQGLLPRAPASSPRRITGCVGARASIVTL</sequence>
<dbReference type="SMART" id="SM00369">
    <property type="entry name" value="LRR_TYP"/>
    <property type="match status" value="7"/>
</dbReference>
<evidence type="ECO:0000256" key="3">
    <source>
        <dbReference type="ARBA" id="ARBA00022737"/>
    </source>
</evidence>
<keyword evidence="3" id="KW-0677">Repeat</keyword>
<feature type="chain" id="PRO_5034420845" description="LRRCT domain-containing protein" evidence="6">
    <location>
        <begin position="30"/>
        <end position="463"/>
    </location>
</feature>
<dbReference type="FunFam" id="3.80.10.10:FF:000770">
    <property type="entry name" value="Uncharacterized protein"/>
    <property type="match status" value="1"/>
</dbReference>
<dbReference type="Proteomes" id="UP000694555">
    <property type="component" value="Unplaced"/>
</dbReference>
<dbReference type="InterPro" id="IPR003591">
    <property type="entry name" value="Leu-rich_rpt_typical-subtyp"/>
</dbReference>
<dbReference type="PROSITE" id="PS51450">
    <property type="entry name" value="LRR"/>
    <property type="match status" value="2"/>
</dbReference>
<dbReference type="Gene3D" id="3.80.10.10">
    <property type="entry name" value="Ribonuclease Inhibitor"/>
    <property type="match status" value="1"/>
</dbReference>
<reference evidence="8" key="2">
    <citation type="submission" date="2025-09" db="UniProtKB">
        <authorList>
            <consortium name="Ensembl"/>
        </authorList>
    </citation>
    <scope>IDENTIFICATION</scope>
</reference>
<evidence type="ECO:0000256" key="6">
    <source>
        <dbReference type="SAM" id="SignalP"/>
    </source>
</evidence>
<dbReference type="InterPro" id="IPR001611">
    <property type="entry name" value="Leu-rich_rpt"/>
</dbReference>
<keyword evidence="9" id="KW-1185">Reference proteome</keyword>
<protein>
    <recommendedName>
        <fullName evidence="7">LRRCT domain-containing protein</fullName>
    </recommendedName>
</protein>
<evidence type="ECO:0000313" key="8">
    <source>
        <dbReference type="Ensembl" id="ENSBJAP00000024617.1"/>
    </source>
</evidence>